<keyword evidence="2" id="KW-1185">Reference proteome</keyword>
<sequence>MELRGLSFAKLGKKTRELQKATVEQVFLPYLKSPKVLTETAALESSVEIAFDNLSVGNLVFTEILQTPLNMIGQRVINQAVLKFPIVDFSLVNNSNEAVDEETITAAMSRIVTMEEIDTVERSLLYIDDSTIFPKVIDLLCPGGFILYKGFSEETLSYASLTVISEKRFQGEARECSYYLLRKLNHLPHLTLKIINVDTEGYSWVQNAK</sequence>
<dbReference type="EMBL" id="CAJVCH010533038">
    <property type="protein sequence ID" value="CAG7824487.1"/>
    <property type="molecule type" value="Genomic_DNA"/>
</dbReference>
<reference evidence="1" key="1">
    <citation type="submission" date="2021-06" db="EMBL/GenBank/DDBJ databases">
        <authorList>
            <person name="Hodson N. C."/>
            <person name="Mongue J. A."/>
            <person name="Jaron S. K."/>
        </authorList>
    </citation>
    <scope>NUCLEOTIDE SEQUENCE</scope>
</reference>
<comment type="caution">
    <text evidence="1">The sequence shown here is derived from an EMBL/GenBank/DDBJ whole genome shotgun (WGS) entry which is preliminary data.</text>
</comment>
<dbReference type="AlphaFoldDB" id="A0A8J2PD69"/>
<evidence type="ECO:0000313" key="2">
    <source>
        <dbReference type="Proteomes" id="UP000708208"/>
    </source>
</evidence>
<accession>A0A8J2PD69</accession>
<proteinExistence type="predicted"/>
<feature type="non-terminal residue" evidence="1">
    <location>
        <position position="209"/>
    </location>
</feature>
<organism evidence="1 2">
    <name type="scientific">Allacma fusca</name>
    <dbReference type="NCBI Taxonomy" id="39272"/>
    <lineage>
        <taxon>Eukaryota</taxon>
        <taxon>Metazoa</taxon>
        <taxon>Ecdysozoa</taxon>
        <taxon>Arthropoda</taxon>
        <taxon>Hexapoda</taxon>
        <taxon>Collembola</taxon>
        <taxon>Symphypleona</taxon>
        <taxon>Sminthuridae</taxon>
        <taxon>Allacma</taxon>
    </lineage>
</organism>
<dbReference type="Proteomes" id="UP000708208">
    <property type="component" value="Unassembled WGS sequence"/>
</dbReference>
<evidence type="ECO:0000313" key="1">
    <source>
        <dbReference type="EMBL" id="CAG7824487.1"/>
    </source>
</evidence>
<name>A0A8J2PD69_9HEXA</name>
<protein>
    <submittedName>
        <fullName evidence="1">Uncharacterized protein</fullName>
    </submittedName>
</protein>
<gene>
    <name evidence="1" type="ORF">AFUS01_LOCUS34639</name>
</gene>